<keyword evidence="8" id="KW-1185">Reference proteome</keyword>
<dbReference type="GO" id="GO:0102559">
    <property type="term" value="F:peptide chain release factor N(5)-glutamine methyltransferase activity"/>
    <property type="evidence" value="ECO:0007669"/>
    <property type="project" value="UniProtKB-EC"/>
</dbReference>
<dbReference type="Proteomes" id="UP000294752">
    <property type="component" value="Unassembled WGS sequence"/>
</dbReference>
<dbReference type="OrthoDB" id="9800643at2"/>
<dbReference type="GO" id="GO:0032259">
    <property type="term" value="P:methylation"/>
    <property type="evidence" value="ECO:0007669"/>
    <property type="project" value="UniProtKB-KW"/>
</dbReference>
<feature type="binding site" evidence="5">
    <location>
        <begin position="122"/>
        <end position="126"/>
    </location>
    <ligand>
        <name>S-adenosyl-L-methionine</name>
        <dbReference type="ChEBI" id="CHEBI:59789"/>
    </ligand>
</feature>
<dbReference type="PROSITE" id="PS00092">
    <property type="entry name" value="N6_MTASE"/>
    <property type="match status" value="1"/>
</dbReference>
<dbReference type="NCBIfam" id="TIGR03534">
    <property type="entry name" value="RF_mod_PrmC"/>
    <property type="match status" value="1"/>
</dbReference>
<evidence type="ECO:0000256" key="2">
    <source>
        <dbReference type="ARBA" id="ARBA00022679"/>
    </source>
</evidence>
<name>A0A4R7CYP5_9SPHI</name>
<accession>A0A4R7CYP5</accession>
<keyword evidence="1 5" id="KW-0489">Methyltransferase</keyword>
<dbReference type="RefSeq" id="WP_133640906.1">
    <property type="nucleotide sequence ID" value="NZ_SNZV01000006.1"/>
</dbReference>
<comment type="function">
    <text evidence="5">Methylates the class 1 translation termination release factors RF1/PrfA and RF2/PrfB on the glutamine residue of the universally conserved GGQ motif.</text>
</comment>
<dbReference type="HAMAP" id="MF_02126">
    <property type="entry name" value="RF_methyltr_PrmC"/>
    <property type="match status" value="1"/>
</dbReference>
<evidence type="ECO:0000256" key="5">
    <source>
        <dbReference type="HAMAP-Rule" id="MF_02126"/>
    </source>
</evidence>
<evidence type="ECO:0000256" key="3">
    <source>
        <dbReference type="ARBA" id="ARBA00022691"/>
    </source>
</evidence>
<comment type="caution">
    <text evidence="7">The sequence shown here is derived from an EMBL/GenBank/DDBJ whole genome shotgun (WGS) entry which is preliminary data.</text>
</comment>
<organism evidence="7 8">
    <name type="scientific">Sphingobacterium paludis</name>
    <dbReference type="NCBI Taxonomy" id="1476465"/>
    <lineage>
        <taxon>Bacteria</taxon>
        <taxon>Pseudomonadati</taxon>
        <taxon>Bacteroidota</taxon>
        <taxon>Sphingobacteriia</taxon>
        <taxon>Sphingobacteriales</taxon>
        <taxon>Sphingobacteriaceae</taxon>
        <taxon>Sphingobacterium</taxon>
    </lineage>
</organism>
<sequence length="287" mass="32972">MKDYKALAERYAQSLSSLYDADESKQLFLMAYSFITQRKTIDYALEKSKTVDKNVLPKFELILNDLLTGKPIQHIIGEADFFGLRFQVNEHTLIPRPETEELVDWIIRQHQHEKSLSILDIGTGSGCIAITLAQHLESARVDALDISNAAIATARQNANRLHVDVNFIEADVLEWDVFMEQSQQYDIIVSNPPYITPKEQEHMHTNVLRYEPHAALFVEEHNPLLFYATTADLAKQHLKDGGTMYFEINQYLAEQTMDLIRKKGFADIVLRKDLNAVERMIAARMDF</sequence>
<dbReference type="EMBL" id="SNZV01000006">
    <property type="protein sequence ID" value="TDS12264.1"/>
    <property type="molecule type" value="Genomic_DNA"/>
</dbReference>
<dbReference type="GO" id="GO:0003676">
    <property type="term" value="F:nucleic acid binding"/>
    <property type="evidence" value="ECO:0007669"/>
    <property type="project" value="InterPro"/>
</dbReference>
<dbReference type="InterPro" id="IPR050320">
    <property type="entry name" value="N5-glutamine_MTase"/>
</dbReference>
<dbReference type="InterPro" id="IPR004556">
    <property type="entry name" value="HemK-like"/>
</dbReference>
<evidence type="ECO:0000313" key="7">
    <source>
        <dbReference type="EMBL" id="TDS12264.1"/>
    </source>
</evidence>
<dbReference type="NCBIfam" id="TIGR00536">
    <property type="entry name" value="hemK_fam"/>
    <property type="match status" value="1"/>
</dbReference>
<evidence type="ECO:0000256" key="1">
    <source>
        <dbReference type="ARBA" id="ARBA00022603"/>
    </source>
</evidence>
<dbReference type="InterPro" id="IPR002052">
    <property type="entry name" value="DNA_methylase_N6_adenine_CS"/>
</dbReference>
<protein>
    <recommendedName>
        <fullName evidence="5">Release factor glutamine methyltransferase</fullName>
        <shortName evidence="5">RF MTase</shortName>
        <ecNumber evidence="5">2.1.1.297</ecNumber>
    </recommendedName>
    <alternativeName>
        <fullName evidence="5">N5-glutamine methyltransferase PrmC</fullName>
    </alternativeName>
    <alternativeName>
        <fullName evidence="5">Protein-(glutamine-N5) MTase PrmC</fullName>
    </alternativeName>
    <alternativeName>
        <fullName evidence="5">Protein-glutamine N-methyltransferase PrmC</fullName>
    </alternativeName>
</protein>
<dbReference type="PANTHER" id="PTHR18895:SF74">
    <property type="entry name" value="MTRF1L RELEASE FACTOR GLUTAMINE METHYLTRANSFERASE"/>
    <property type="match status" value="1"/>
</dbReference>
<reference evidence="7 8" key="1">
    <citation type="submission" date="2019-03" db="EMBL/GenBank/DDBJ databases">
        <title>Genomic Encyclopedia of Type Strains, Phase III (KMG-III): the genomes of soil and plant-associated and newly described type strains.</title>
        <authorList>
            <person name="Whitman W."/>
        </authorList>
    </citation>
    <scope>NUCLEOTIDE SEQUENCE [LARGE SCALE GENOMIC DNA]</scope>
    <source>
        <strain evidence="7 8">CGMCC 1.12801</strain>
    </source>
</reference>
<feature type="binding site" evidence="5">
    <location>
        <begin position="191"/>
        <end position="194"/>
    </location>
    <ligand>
        <name>substrate</name>
    </ligand>
</feature>
<comment type="catalytic activity">
    <reaction evidence="4 5">
        <text>L-glutaminyl-[peptide chain release factor] + S-adenosyl-L-methionine = N(5)-methyl-L-glutaminyl-[peptide chain release factor] + S-adenosyl-L-homocysteine + H(+)</text>
        <dbReference type="Rhea" id="RHEA:42896"/>
        <dbReference type="Rhea" id="RHEA-COMP:10271"/>
        <dbReference type="Rhea" id="RHEA-COMP:10272"/>
        <dbReference type="ChEBI" id="CHEBI:15378"/>
        <dbReference type="ChEBI" id="CHEBI:30011"/>
        <dbReference type="ChEBI" id="CHEBI:57856"/>
        <dbReference type="ChEBI" id="CHEBI:59789"/>
        <dbReference type="ChEBI" id="CHEBI:61891"/>
        <dbReference type="EC" id="2.1.1.297"/>
    </reaction>
</comment>
<dbReference type="CDD" id="cd02440">
    <property type="entry name" value="AdoMet_MTases"/>
    <property type="match status" value="1"/>
</dbReference>
<feature type="binding site" evidence="5">
    <location>
        <position position="145"/>
    </location>
    <ligand>
        <name>S-adenosyl-L-methionine</name>
        <dbReference type="ChEBI" id="CHEBI:59789"/>
    </ligand>
</feature>
<comment type="similarity">
    <text evidence="5">Belongs to the protein N5-glutamine methyltransferase family. PrmC subfamily.</text>
</comment>
<dbReference type="Gene3D" id="1.10.8.10">
    <property type="entry name" value="DNA helicase RuvA subunit, C-terminal domain"/>
    <property type="match status" value="1"/>
</dbReference>
<dbReference type="InterPro" id="IPR007848">
    <property type="entry name" value="Small_mtfrase_dom"/>
</dbReference>
<keyword evidence="3 5" id="KW-0949">S-adenosyl-L-methionine</keyword>
<dbReference type="PANTHER" id="PTHR18895">
    <property type="entry name" value="HEMK METHYLTRANSFERASE"/>
    <property type="match status" value="1"/>
</dbReference>
<evidence type="ECO:0000256" key="4">
    <source>
        <dbReference type="ARBA" id="ARBA00048391"/>
    </source>
</evidence>
<comment type="caution">
    <text evidence="5">Lacks conserved residue(s) required for the propagation of feature annotation.</text>
</comment>
<dbReference type="Pfam" id="PF05175">
    <property type="entry name" value="MTS"/>
    <property type="match status" value="1"/>
</dbReference>
<dbReference type="InterPro" id="IPR019874">
    <property type="entry name" value="RF_methyltr_PrmC"/>
</dbReference>
<dbReference type="EC" id="2.1.1.297" evidence="5"/>
<feature type="binding site" evidence="5">
    <location>
        <position position="191"/>
    </location>
    <ligand>
        <name>S-adenosyl-L-methionine</name>
        <dbReference type="ChEBI" id="CHEBI:59789"/>
    </ligand>
</feature>
<dbReference type="AlphaFoldDB" id="A0A4R7CYP5"/>
<keyword evidence="2 5" id="KW-0808">Transferase</keyword>
<dbReference type="SUPFAM" id="SSF53335">
    <property type="entry name" value="S-adenosyl-L-methionine-dependent methyltransferases"/>
    <property type="match status" value="1"/>
</dbReference>
<evidence type="ECO:0000259" key="6">
    <source>
        <dbReference type="Pfam" id="PF05175"/>
    </source>
</evidence>
<gene>
    <name evidence="5" type="primary">prmC</name>
    <name evidence="7" type="ORF">B0I21_106119</name>
</gene>
<proteinExistence type="inferred from homology"/>
<evidence type="ECO:0000313" key="8">
    <source>
        <dbReference type="Proteomes" id="UP000294752"/>
    </source>
</evidence>
<feature type="domain" description="Methyltransferase small" evidence="6">
    <location>
        <begin position="112"/>
        <end position="202"/>
    </location>
</feature>
<dbReference type="Gene3D" id="3.40.50.150">
    <property type="entry name" value="Vaccinia Virus protein VP39"/>
    <property type="match status" value="1"/>
</dbReference>
<dbReference type="InterPro" id="IPR029063">
    <property type="entry name" value="SAM-dependent_MTases_sf"/>
</dbReference>